<proteinExistence type="predicted"/>
<dbReference type="PANTHER" id="PTHR12956:SF22">
    <property type="entry name" value="OS06G0724300 PROTEIN"/>
    <property type="match status" value="1"/>
</dbReference>
<keyword evidence="2" id="KW-1133">Transmembrane helix</keyword>
<dbReference type="OrthoDB" id="1905162at2759"/>
<sequence length="546" mass="63153">MESDGLRSVSLRLNRRGGDYRSNNDNNQTPSNNSQDVGGFFGAGKLPSDYPMKIIWKRGFVRLVLFAGILWMLLILAVFSFHVWSCQSSSVFFSGKCFTNIFNSCYSFVCVFTHCDSRAYTRSDTLFKNCMGYLYFICNKESKVYNFLNTWGFVPQQHRCPIPVIGNPERIVIPEGRTRDQIVKNISYVMEDEDGSQSSPLFGGHQSWKQREKSFNLSSSMKVHCGFMHNGGADMDLVDIEYVKNCRFVVASGIFDGYDVPHQPSYISDRSRKLFCFLMVVDEISLDFIKENVTVREDHNRGRWVGIWRLILLKHSPYDEPRRNGKVPKILTHRLFPQAQYSIWIDGKMELLVDPLQILERYLWRGKNMFAIAQHKHHRSIYEDADANKRRKRYARPLIDLHMKIYYYEGMESWSPKKSSVSDVPEGAIIIREHTAMSNLFSCLWFNEVNLFTPRDQLSFGYVVYRLGGAFRFFMFPNCEYNSLFVLHPHTREHSSKVEWVKSISEFKGNGSSMKESRGGLGLWTRYPGDLSSVVLPKVARTSKAG</sequence>
<feature type="compositionally biased region" description="Low complexity" evidence="1">
    <location>
        <begin position="23"/>
        <end position="36"/>
    </location>
</feature>
<dbReference type="AlphaFoldDB" id="A0A8X8A143"/>
<keyword evidence="2" id="KW-0812">Transmembrane</keyword>
<evidence type="ECO:0000313" key="5">
    <source>
        <dbReference type="Proteomes" id="UP000886885"/>
    </source>
</evidence>
<dbReference type="InterPro" id="IPR048354">
    <property type="entry name" value="TOD1_MUCI70_glycTrfase_dom"/>
</dbReference>
<dbReference type="Proteomes" id="UP000886885">
    <property type="component" value="Chromosome 4D"/>
</dbReference>
<evidence type="ECO:0000256" key="1">
    <source>
        <dbReference type="SAM" id="MobiDB-lite"/>
    </source>
</evidence>
<keyword evidence="2" id="KW-0472">Membrane</keyword>
<comment type="caution">
    <text evidence="4">The sequence shown here is derived from an EMBL/GenBank/DDBJ whole genome shotgun (WGS) entry which is preliminary data.</text>
</comment>
<feature type="transmembrane region" description="Helical" evidence="2">
    <location>
        <begin position="60"/>
        <end position="84"/>
    </location>
</feature>
<dbReference type="Pfam" id="PF04765">
    <property type="entry name" value="TOD1_MUCI70"/>
    <property type="match status" value="1"/>
</dbReference>
<name>A0A8X8A143_POPTO</name>
<dbReference type="EMBL" id="JAAWWB010000008">
    <property type="protein sequence ID" value="KAG6778007.1"/>
    <property type="molecule type" value="Genomic_DNA"/>
</dbReference>
<accession>A0A8X8A143</accession>
<feature type="domain" description="TOD1/MUCI70 glycosyltransferase-like" evidence="3">
    <location>
        <begin position="187"/>
        <end position="490"/>
    </location>
</feature>
<keyword evidence="5" id="KW-1185">Reference proteome</keyword>
<dbReference type="InterPro" id="IPR006852">
    <property type="entry name" value="TOD1_MUCI70"/>
</dbReference>
<evidence type="ECO:0000313" key="4">
    <source>
        <dbReference type="EMBL" id="KAG6778007.1"/>
    </source>
</evidence>
<organism evidence="4 5">
    <name type="scientific">Populus tomentosa</name>
    <name type="common">Chinese white poplar</name>
    <dbReference type="NCBI Taxonomy" id="118781"/>
    <lineage>
        <taxon>Eukaryota</taxon>
        <taxon>Viridiplantae</taxon>
        <taxon>Streptophyta</taxon>
        <taxon>Embryophyta</taxon>
        <taxon>Tracheophyta</taxon>
        <taxon>Spermatophyta</taxon>
        <taxon>Magnoliopsida</taxon>
        <taxon>eudicotyledons</taxon>
        <taxon>Gunneridae</taxon>
        <taxon>Pentapetalae</taxon>
        <taxon>rosids</taxon>
        <taxon>fabids</taxon>
        <taxon>Malpighiales</taxon>
        <taxon>Salicaceae</taxon>
        <taxon>Saliceae</taxon>
        <taxon>Populus</taxon>
    </lineage>
</organism>
<protein>
    <recommendedName>
        <fullName evidence="3">TOD1/MUCI70 glycosyltransferase-like domain-containing protein</fullName>
    </recommendedName>
</protein>
<evidence type="ECO:0000256" key="2">
    <source>
        <dbReference type="SAM" id="Phobius"/>
    </source>
</evidence>
<feature type="region of interest" description="Disordered" evidence="1">
    <location>
        <begin position="16"/>
        <end position="38"/>
    </location>
</feature>
<evidence type="ECO:0000259" key="3">
    <source>
        <dbReference type="Pfam" id="PF04765"/>
    </source>
</evidence>
<dbReference type="PANTHER" id="PTHR12956">
    <property type="entry name" value="ALKALINE CERAMIDASE-RELATED"/>
    <property type="match status" value="1"/>
</dbReference>
<reference evidence="4" key="1">
    <citation type="journal article" date="2020" name="bioRxiv">
        <title>Hybrid origin of Populus tomentosa Carr. identified through genome sequencing and phylogenomic analysis.</title>
        <authorList>
            <person name="An X."/>
            <person name="Gao K."/>
            <person name="Chen Z."/>
            <person name="Li J."/>
            <person name="Yang X."/>
            <person name="Yang X."/>
            <person name="Zhou J."/>
            <person name="Guo T."/>
            <person name="Zhao T."/>
            <person name="Huang S."/>
            <person name="Miao D."/>
            <person name="Khan W.U."/>
            <person name="Rao P."/>
            <person name="Ye M."/>
            <person name="Lei B."/>
            <person name="Liao W."/>
            <person name="Wang J."/>
            <person name="Ji L."/>
            <person name="Li Y."/>
            <person name="Guo B."/>
            <person name="Mustafa N.S."/>
            <person name="Li S."/>
            <person name="Yun Q."/>
            <person name="Keller S.R."/>
            <person name="Mao J."/>
            <person name="Zhang R."/>
            <person name="Strauss S.H."/>
        </authorList>
    </citation>
    <scope>NUCLEOTIDE SEQUENCE</scope>
    <source>
        <strain evidence="4">GM15</strain>
        <tissue evidence="4">Leaf</tissue>
    </source>
</reference>
<gene>
    <name evidence="4" type="ORF">POTOM_017851</name>
</gene>